<dbReference type="InterPro" id="IPR003615">
    <property type="entry name" value="HNH_nuc"/>
</dbReference>
<feature type="region of interest" description="Disordered" evidence="1">
    <location>
        <begin position="62"/>
        <end position="119"/>
    </location>
</feature>
<reference evidence="3" key="1">
    <citation type="submission" date="2014-11" db="EMBL/GenBank/DDBJ databases">
        <authorList>
            <person name="Zhu J."/>
            <person name="Qi W."/>
            <person name="Song R."/>
        </authorList>
    </citation>
    <scope>NUCLEOTIDE SEQUENCE</scope>
</reference>
<dbReference type="CDD" id="cd00085">
    <property type="entry name" value="HNHc"/>
    <property type="match status" value="1"/>
</dbReference>
<feature type="compositionally biased region" description="Polar residues" evidence="1">
    <location>
        <begin position="97"/>
        <end position="107"/>
    </location>
</feature>
<reference evidence="3" key="2">
    <citation type="journal article" date="2015" name="ISME J.">
        <title>A new class of marine Euryarchaeota group II from the Mediterranean deep chlorophyll maximum.</title>
        <authorList>
            <person name="Martin-Cuadrado A.B."/>
            <person name="Garcia-Heredia I."/>
            <person name="Molto A.G."/>
            <person name="Lopez-Ubeda R."/>
            <person name="Kimes N."/>
            <person name="Lopez-Garcia P."/>
            <person name="Moreira D."/>
            <person name="Rodriguez-Valera F."/>
        </authorList>
    </citation>
    <scope>NUCLEOTIDE SEQUENCE</scope>
</reference>
<evidence type="ECO:0000256" key="1">
    <source>
        <dbReference type="SAM" id="MobiDB-lite"/>
    </source>
</evidence>
<dbReference type="Pfam" id="PF01844">
    <property type="entry name" value="HNH"/>
    <property type="match status" value="1"/>
</dbReference>
<dbReference type="GO" id="GO:0003676">
    <property type="term" value="F:nucleic acid binding"/>
    <property type="evidence" value="ECO:0007669"/>
    <property type="project" value="InterPro"/>
</dbReference>
<feature type="domain" description="HNH" evidence="2">
    <location>
        <begin position="10"/>
        <end position="57"/>
    </location>
</feature>
<organism evidence="3">
    <name type="scientific">uncultured Poseidoniia archaeon</name>
    <dbReference type="NCBI Taxonomy" id="1697135"/>
    <lineage>
        <taxon>Archaea</taxon>
        <taxon>Methanobacteriati</taxon>
        <taxon>Thermoplasmatota</taxon>
        <taxon>Candidatus Poseidoniia</taxon>
        <taxon>environmental samples</taxon>
    </lineage>
</organism>
<sequence length="138" mass="15758">MALPKKSGTCSICKKKGPTEWHHIISQAHAKKTKQFNLLSDPNNVTELCRSCHDQTTASMVRKRLTKEGKPIKKTTKSKPKVKSSKKSKPKKKMPFSRTSKSITKEWNGTVAPGYKRDQYGRIVPKDAMDYARDRRKK</sequence>
<dbReference type="AlphaFoldDB" id="A0A1B1TDF4"/>
<dbReference type="GO" id="GO:0008270">
    <property type="term" value="F:zinc ion binding"/>
    <property type="evidence" value="ECO:0007669"/>
    <property type="project" value="InterPro"/>
</dbReference>
<dbReference type="EMBL" id="KP211883">
    <property type="protein sequence ID" value="ANV80302.1"/>
    <property type="molecule type" value="Genomic_DNA"/>
</dbReference>
<feature type="compositionally biased region" description="Basic residues" evidence="1">
    <location>
        <begin position="72"/>
        <end position="95"/>
    </location>
</feature>
<protein>
    <recommendedName>
        <fullName evidence="2">HNH domain-containing protein</fullName>
    </recommendedName>
</protein>
<evidence type="ECO:0000313" key="3">
    <source>
        <dbReference type="EMBL" id="ANV80302.1"/>
    </source>
</evidence>
<accession>A0A1B1TDF4</accession>
<dbReference type="GO" id="GO:0004519">
    <property type="term" value="F:endonuclease activity"/>
    <property type="evidence" value="ECO:0007669"/>
    <property type="project" value="InterPro"/>
</dbReference>
<proteinExistence type="predicted"/>
<name>A0A1B1TDF4_9ARCH</name>
<evidence type="ECO:0000259" key="2">
    <source>
        <dbReference type="Pfam" id="PF01844"/>
    </source>
</evidence>
<dbReference type="InterPro" id="IPR002711">
    <property type="entry name" value="HNH"/>
</dbReference>